<keyword evidence="6" id="KW-1185">Reference proteome</keyword>
<keyword evidence="1" id="KW-0805">Transcription regulation</keyword>
<dbReference type="GO" id="GO:0043565">
    <property type="term" value="F:sequence-specific DNA binding"/>
    <property type="evidence" value="ECO:0007669"/>
    <property type="project" value="InterPro"/>
</dbReference>
<feature type="domain" description="HTH araC/xylS-type" evidence="4">
    <location>
        <begin position="27"/>
        <end position="124"/>
    </location>
</feature>
<dbReference type="InterPro" id="IPR018060">
    <property type="entry name" value="HTH_AraC"/>
</dbReference>
<keyword evidence="3" id="KW-0804">Transcription</keyword>
<evidence type="ECO:0000256" key="1">
    <source>
        <dbReference type="ARBA" id="ARBA00023015"/>
    </source>
</evidence>
<evidence type="ECO:0000259" key="4">
    <source>
        <dbReference type="PROSITE" id="PS01124"/>
    </source>
</evidence>
<dbReference type="SMART" id="SM00342">
    <property type="entry name" value="HTH_ARAC"/>
    <property type="match status" value="1"/>
</dbReference>
<dbReference type="PROSITE" id="PS01124">
    <property type="entry name" value="HTH_ARAC_FAMILY_2"/>
    <property type="match status" value="1"/>
</dbReference>
<dbReference type="Pfam" id="PF12833">
    <property type="entry name" value="HTH_18"/>
    <property type="match status" value="1"/>
</dbReference>
<proteinExistence type="predicted"/>
<organism evidence="5 6">
    <name type="scientific">Amylolactobacillus amylotrophicus DSM 20534</name>
    <dbReference type="NCBI Taxonomy" id="1423722"/>
    <lineage>
        <taxon>Bacteria</taxon>
        <taxon>Bacillati</taxon>
        <taxon>Bacillota</taxon>
        <taxon>Bacilli</taxon>
        <taxon>Lactobacillales</taxon>
        <taxon>Lactobacillaceae</taxon>
        <taxon>Amylolactobacillus</taxon>
    </lineage>
</organism>
<name>A0A0R1H3E1_9LACO</name>
<dbReference type="InterPro" id="IPR050959">
    <property type="entry name" value="MarA-like"/>
</dbReference>
<evidence type="ECO:0000313" key="6">
    <source>
        <dbReference type="Proteomes" id="UP000050909"/>
    </source>
</evidence>
<protein>
    <recommendedName>
        <fullName evidence="4">HTH araC/xylS-type domain-containing protein</fullName>
    </recommendedName>
</protein>
<sequence length="309" mass="34568">MKNVELRISALAILIFERSETMLKELNTVVNYIESHLGDTLTVKQLAAEANMSEFQLHQVFYYLAGMTLTEYIKRRRLSEANLALLAGQKVTDVAYDFGYDSVDGFSRAFKRWTGFLPSDVTKSGLTKVLPVLNFSIQVNGGQPMTYQIKELPAFNLVGAAKSVPMQFEGVNEEIVKLAQSITPEQRDQMHELQNLDPKEVVNASYNADANFMKEEGMLIHMIGVLTTNAVSDIPAGLEVLEVPASTWAVFPSDGPFPETLQQTYAQIYAQWLGSVDYELAPLPNFSFTKMHEDGKSAYSEVWMAVNKK</sequence>
<keyword evidence="2" id="KW-0238">DNA-binding</keyword>
<accession>A0A0R1H3E1</accession>
<dbReference type="PANTHER" id="PTHR47504">
    <property type="entry name" value="RIGHT ORIGIN-BINDING PROTEIN"/>
    <property type="match status" value="1"/>
</dbReference>
<dbReference type="PANTHER" id="PTHR47504:SF5">
    <property type="entry name" value="RIGHT ORIGIN-BINDING PROTEIN"/>
    <property type="match status" value="1"/>
</dbReference>
<dbReference type="AlphaFoldDB" id="A0A0R1H3E1"/>
<dbReference type="Gene3D" id="3.20.80.10">
    <property type="entry name" value="Regulatory factor, effector binding domain"/>
    <property type="match status" value="1"/>
</dbReference>
<dbReference type="EMBL" id="AZCV01000003">
    <property type="protein sequence ID" value="KRK37818.1"/>
    <property type="molecule type" value="Genomic_DNA"/>
</dbReference>
<dbReference type="SMART" id="SM00871">
    <property type="entry name" value="AraC_E_bind"/>
    <property type="match status" value="1"/>
</dbReference>
<evidence type="ECO:0000256" key="3">
    <source>
        <dbReference type="ARBA" id="ARBA00023163"/>
    </source>
</evidence>
<dbReference type="PATRIC" id="fig|1423722.3.peg.1176"/>
<dbReference type="SUPFAM" id="SSF55136">
    <property type="entry name" value="Probable bacterial effector-binding domain"/>
    <property type="match status" value="1"/>
</dbReference>
<dbReference type="InterPro" id="IPR029442">
    <property type="entry name" value="GyrI-like"/>
</dbReference>
<dbReference type="InterPro" id="IPR010499">
    <property type="entry name" value="AraC_E-bd"/>
</dbReference>
<evidence type="ECO:0000256" key="2">
    <source>
        <dbReference type="ARBA" id="ARBA00023125"/>
    </source>
</evidence>
<dbReference type="InterPro" id="IPR011256">
    <property type="entry name" value="Reg_factor_effector_dom_sf"/>
</dbReference>
<reference evidence="5 6" key="1">
    <citation type="journal article" date="2015" name="Genome Announc.">
        <title>Expanding the biotechnology potential of lactobacilli through comparative genomics of 213 strains and associated genera.</title>
        <authorList>
            <person name="Sun Z."/>
            <person name="Harris H.M."/>
            <person name="McCann A."/>
            <person name="Guo C."/>
            <person name="Argimon S."/>
            <person name="Zhang W."/>
            <person name="Yang X."/>
            <person name="Jeffery I.B."/>
            <person name="Cooney J.C."/>
            <person name="Kagawa T.F."/>
            <person name="Liu W."/>
            <person name="Song Y."/>
            <person name="Salvetti E."/>
            <person name="Wrobel A."/>
            <person name="Rasinkangas P."/>
            <person name="Parkhill J."/>
            <person name="Rea M.C."/>
            <person name="O'Sullivan O."/>
            <person name="Ritari J."/>
            <person name="Douillard F.P."/>
            <person name="Paul Ross R."/>
            <person name="Yang R."/>
            <person name="Briner A.E."/>
            <person name="Felis G.E."/>
            <person name="de Vos W.M."/>
            <person name="Barrangou R."/>
            <person name="Klaenhammer T.R."/>
            <person name="Caufield P.W."/>
            <person name="Cui Y."/>
            <person name="Zhang H."/>
            <person name="O'Toole P.W."/>
        </authorList>
    </citation>
    <scope>NUCLEOTIDE SEQUENCE [LARGE SCALE GENOMIC DNA]</scope>
    <source>
        <strain evidence="5 6">DSM 20534</strain>
    </source>
</reference>
<dbReference type="GO" id="GO:0003700">
    <property type="term" value="F:DNA-binding transcription factor activity"/>
    <property type="evidence" value="ECO:0007669"/>
    <property type="project" value="InterPro"/>
</dbReference>
<dbReference type="SUPFAM" id="SSF46689">
    <property type="entry name" value="Homeodomain-like"/>
    <property type="match status" value="2"/>
</dbReference>
<gene>
    <name evidence="5" type="ORF">FC62_GL001153</name>
</gene>
<dbReference type="Gene3D" id="1.10.10.60">
    <property type="entry name" value="Homeodomain-like"/>
    <property type="match status" value="2"/>
</dbReference>
<evidence type="ECO:0000313" key="5">
    <source>
        <dbReference type="EMBL" id="KRK37818.1"/>
    </source>
</evidence>
<comment type="caution">
    <text evidence="5">The sequence shown here is derived from an EMBL/GenBank/DDBJ whole genome shotgun (WGS) entry which is preliminary data.</text>
</comment>
<dbReference type="Proteomes" id="UP000050909">
    <property type="component" value="Unassembled WGS sequence"/>
</dbReference>
<dbReference type="InterPro" id="IPR009057">
    <property type="entry name" value="Homeodomain-like_sf"/>
</dbReference>
<dbReference type="Pfam" id="PF06445">
    <property type="entry name" value="GyrI-like"/>
    <property type="match status" value="1"/>
</dbReference>